<dbReference type="Proteomes" id="UP000281468">
    <property type="component" value="Unassembled WGS sequence"/>
</dbReference>
<evidence type="ECO:0000313" key="2">
    <source>
        <dbReference type="EMBL" id="RMZ06326.1"/>
    </source>
</evidence>
<feature type="compositionally biased region" description="Low complexity" evidence="1">
    <location>
        <begin position="222"/>
        <end position="234"/>
    </location>
</feature>
<sequence>MVTSEHRHEPPEKWGRSAIDQVATVNSRHNIFSHRSGKGWFECVDTLEEPGKEDNSMELPLAILRCKSGYYEVAVLQGVYVPEERPPRRRHQTRVVCSPDCWIIEKEHIGSAVTEEKTKGEREGYGRVEMGVSRRRIVEVKDSRSIDTVSCQVMHMQRVPWSVFVTHFLHDLIDTIVSDSMVRMQYCLKLGLDPPASSLPEPLNSNRWVEYHAVKRVVNSLEPENGPEAEPNANLDAAEQGAGPNAEWTLCERQNVVPDADYAAETRETQLRKTSLVSALMLEALSDDDDNDEIMPLEGHRTSNEAETMKGVVYANDIPAGVADEPHLEQEHDFQPSQLFQDLEADSSARSDESFLDRNCTTPVRDTLKDRQDIAIDSSLEDTRGSILAVESGSGFGLMDNDRHKNDVIDLNLLQDRHYTGLGVESETDPLLDGALKSLQGENEFNPNRYPYHPNSVEQLSTYMACGRSWIFRLGEFPVTRLEGYSPLLDYLRRHRSSLDCCRHLPRFRYCRHLRFTAARRYLPSRMVVAAAVLNAFE</sequence>
<comment type="caution">
    <text evidence="2">The sequence shown here is derived from an EMBL/GenBank/DDBJ whole genome shotgun (WGS) entry which is preliminary data.</text>
</comment>
<dbReference type="AlphaFoldDB" id="A0A3M7GZ72"/>
<evidence type="ECO:0000256" key="1">
    <source>
        <dbReference type="SAM" id="MobiDB-lite"/>
    </source>
</evidence>
<reference evidence="2 3" key="1">
    <citation type="journal article" date="2018" name="BMC Genomics">
        <title>Genomic evidence for intraspecific hybridization in a clonal and extremely halotolerant yeast.</title>
        <authorList>
            <person name="Gostincar C."/>
            <person name="Stajich J.E."/>
            <person name="Zupancic J."/>
            <person name="Zalar P."/>
            <person name="Gunde-Cimerman N."/>
        </authorList>
    </citation>
    <scope>NUCLEOTIDE SEQUENCE [LARGE SCALE GENOMIC DNA]</scope>
    <source>
        <strain evidence="2 3">EXF-171</strain>
    </source>
</reference>
<dbReference type="VEuPathDB" id="FungiDB:BTJ68_09235"/>
<organism evidence="2 3">
    <name type="scientific">Hortaea werneckii</name>
    <name type="common">Black yeast</name>
    <name type="synonym">Cladosporium werneckii</name>
    <dbReference type="NCBI Taxonomy" id="91943"/>
    <lineage>
        <taxon>Eukaryota</taxon>
        <taxon>Fungi</taxon>
        <taxon>Dikarya</taxon>
        <taxon>Ascomycota</taxon>
        <taxon>Pezizomycotina</taxon>
        <taxon>Dothideomycetes</taxon>
        <taxon>Dothideomycetidae</taxon>
        <taxon>Mycosphaerellales</taxon>
        <taxon>Teratosphaeriaceae</taxon>
        <taxon>Hortaea</taxon>
    </lineage>
</organism>
<dbReference type="EMBL" id="QWIQ01000114">
    <property type="protein sequence ID" value="RMZ06326.1"/>
    <property type="molecule type" value="Genomic_DNA"/>
</dbReference>
<protein>
    <submittedName>
        <fullName evidence="2">Uncharacterized protein</fullName>
    </submittedName>
</protein>
<accession>A0A3M7GZ72</accession>
<gene>
    <name evidence="2" type="ORF">D0862_04648</name>
</gene>
<evidence type="ECO:0000313" key="3">
    <source>
        <dbReference type="Proteomes" id="UP000281468"/>
    </source>
</evidence>
<feature type="region of interest" description="Disordered" evidence="1">
    <location>
        <begin position="222"/>
        <end position="242"/>
    </location>
</feature>
<name>A0A3M7GZ72_HORWE</name>
<proteinExistence type="predicted"/>